<name>A0A0S8G6G3_UNCW3</name>
<accession>A0A0S8G6G3</accession>
<dbReference type="InterPro" id="IPR036942">
    <property type="entry name" value="Beta-barrel_TonB_sf"/>
</dbReference>
<sequence>MFLLVFLITIDSLPPLPDLAQIVFPEPPLWIRKQEHRVTLTGVAGDFWGGSSDVDIENFHFDAQYARTVDWDSLESSSAAVSYALPLPHLLLHPQFTAHCANRDYEYTRFSPQLGLSSTLPWSILIGNVRGDFWLIDGVSFQEGIFNAEMIFDKVNFLPHVDFTLLATEEQYRPALAAKIHVRHFHLALGSPLNDDFFSPELTVQYREPELKIETALRSGVVYQPLSAYYDSTTPVRYSTPVPDESLAIGAHVTATLDLYDHVLSFSSAYENWDSHLVPTDNFMLRHMNNVQKVRVSTMVRNTVTAEPFELQNRFHGCYTWTDSLVPLLQKYTIADTLACTVQPFQLYNEFQYVGERTGVTGKKLGTIVLVNARLGIQCACTTFFVSVSNLTNETREMYDGYYLAGRQYAGGIELQFVF</sequence>
<comment type="caution">
    <text evidence="4">The sequence shown here is derived from an EMBL/GenBank/DDBJ whole genome shotgun (WGS) entry which is preliminary data.</text>
</comment>
<evidence type="ECO:0008006" key="6">
    <source>
        <dbReference type="Google" id="ProtNLM"/>
    </source>
</evidence>
<evidence type="ECO:0000256" key="2">
    <source>
        <dbReference type="ARBA" id="ARBA00023136"/>
    </source>
</evidence>
<keyword evidence="3" id="KW-0998">Cell outer membrane</keyword>
<comment type="subcellular location">
    <subcellularLocation>
        <location evidence="1">Cell outer membrane</location>
    </subcellularLocation>
</comment>
<keyword evidence="2" id="KW-0472">Membrane</keyword>
<dbReference type="GO" id="GO:0009279">
    <property type="term" value="C:cell outer membrane"/>
    <property type="evidence" value="ECO:0007669"/>
    <property type="project" value="UniProtKB-SubCell"/>
</dbReference>
<evidence type="ECO:0000313" key="5">
    <source>
        <dbReference type="Proteomes" id="UP000051096"/>
    </source>
</evidence>
<dbReference type="Proteomes" id="UP000051096">
    <property type="component" value="Unassembled WGS sequence"/>
</dbReference>
<dbReference type="AlphaFoldDB" id="A0A0S8G6G3"/>
<proteinExistence type="predicted"/>
<protein>
    <recommendedName>
        <fullName evidence="6">TonB-dependent receptor-like beta-barrel domain-containing protein</fullName>
    </recommendedName>
</protein>
<dbReference type="Gene3D" id="2.40.170.20">
    <property type="entry name" value="TonB-dependent receptor, beta-barrel domain"/>
    <property type="match status" value="1"/>
</dbReference>
<evidence type="ECO:0000313" key="4">
    <source>
        <dbReference type="EMBL" id="KPK68623.1"/>
    </source>
</evidence>
<dbReference type="SUPFAM" id="SSF56935">
    <property type="entry name" value="Porins"/>
    <property type="match status" value="1"/>
</dbReference>
<evidence type="ECO:0000256" key="3">
    <source>
        <dbReference type="ARBA" id="ARBA00023237"/>
    </source>
</evidence>
<evidence type="ECO:0000256" key="1">
    <source>
        <dbReference type="ARBA" id="ARBA00004442"/>
    </source>
</evidence>
<gene>
    <name evidence="4" type="ORF">AMJ87_11630</name>
</gene>
<dbReference type="EMBL" id="LJUO01000159">
    <property type="protein sequence ID" value="KPK68623.1"/>
    <property type="molecule type" value="Genomic_DNA"/>
</dbReference>
<organism evidence="4 5">
    <name type="scientific">candidate division WOR_3 bacterium SM23_60</name>
    <dbReference type="NCBI Taxonomy" id="1703780"/>
    <lineage>
        <taxon>Bacteria</taxon>
        <taxon>Bacteria division WOR-3</taxon>
    </lineage>
</organism>
<reference evidence="4 5" key="1">
    <citation type="journal article" date="2015" name="Microbiome">
        <title>Genomic resolution of linkages in carbon, nitrogen, and sulfur cycling among widespread estuary sediment bacteria.</title>
        <authorList>
            <person name="Baker B.J."/>
            <person name="Lazar C.S."/>
            <person name="Teske A.P."/>
            <person name="Dick G.J."/>
        </authorList>
    </citation>
    <scope>NUCLEOTIDE SEQUENCE [LARGE SCALE GENOMIC DNA]</scope>
    <source>
        <strain evidence="4">SM23_60</strain>
    </source>
</reference>